<dbReference type="GO" id="GO:0005886">
    <property type="term" value="C:plasma membrane"/>
    <property type="evidence" value="ECO:0007669"/>
    <property type="project" value="UniProtKB-SubCell"/>
</dbReference>
<accession>A0A1F5YM19</accession>
<dbReference type="PANTHER" id="PTHR24221:SF654">
    <property type="entry name" value="ATP-BINDING CASSETTE SUB-FAMILY B MEMBER 6"/>
    <property type="match status" value="1"/>
</dbReference>
<feature type="transmembrane region" description="Helical" evidence="8">
    <location>
        <begin position="270"/>
        <end position="292"/>
    </location>
</feature>
<evidence type="ECO:0000256" key="3">
    <source>
        <dbReference type="ARBA" id="ARBA00022692"/>
    </source>
</evidence>
<evidence type="ECO:0000256" key="1">
    <source>
        <dbReference type="ARBA" id="ARBA00004651"/>
    </source>
</evidence>
<dbReference type="Pfam" id="PF00664">
    <property type="entry name" value="ABC_membrane"/>
    <property type="match status" value="1"/>
</dbReference>
<dbReference type="InterPro" id="IPR003439">
    <property type="entry name" value="ABC_transporter-like_ATP-bd"/>
</dbReference>
<dbReference type="InterPro" id="IPR017871">
    <property type="entry name" value="ABC_transporter-like_CS"/>
</dbReference>
<evidence type="ECO:0000256" key="4">
    <source>
        <dbReference type="ARBA" id="ARBA00022741"/>
    </source>
</evidence>
<dbReference type="SUPFAM" id="SSF90123">
    <property type="entry name" value="ABC transporter transmembrane region"/>
    <property type="match status" value="1"/>
</dbReference>
<keyword evidence="5" id="KW-0067">ATP-binding</keyword>
<dbReference type="InterPro" id="IPR036640">
    <property type="entry name" value="ABC1_TM_sf"/>
</dbReference>
<evidence type="ECO:0000313" key="12">
    <source>
        <dbReference type="Proteomes" id="UP000179129"/>
    </source>
</evidence>
<dbReference type="SMART" id="SM00382">
    <property type="entry name" value="AAA"/>
    <property type="match status" value="1"/>
</dbReference>
<dbReference type="PROSITE" id="PS00211">
    <property type="entry name" value="ABC_TRANSPORTER_1"/>
    <property type="match status" value="1"/>
</dbReference>
<organism evidence="11 12">
    <name type="scientific">Candidatus Glassbacteria bacterium RIFCSPLOWO2_12_FULL_58_11</name>
    <dbReference type="NCBI Taxonomy" id="1817867"/>
    <lineage>
        <taxon>Bacteria</taxon>
        <taxon>Candidatus Glassiibacteriota</taxon>
    </lineage>
</organism>
<dbReference type="GO" id="GO:0016887">
    <property type="term" value="F:ATP hydrolysis activity"/>
    <property type="evidence" value="ECO:0007669"/>
    <property type="project" value="InterPro"/>
</dbReference>
<dbReference type="Proteomes" id="UP000179129">
    <property type="component" value="Unassembled WGS sequence"/>
</dbReference>
<feature type="transmembrane region" description="Helical" evidence="8">
    <location>
        <begin position="38"/>
        <end position="59"/>
    </location>
</feature>
<keyword evidence="6 8" id="KW-1133">Transmembrane helix</keyword>
<evidence type="ECO:0008006" key="13">
    <source>
        <dbReference type="Google" id="ProtNLM"/>
    </source>
</evidence>
<keyword evidence="4" id="KW-0547">Nucleotide-binding</keyword>
<dbReference type="GO" id="GO:0005524">
    <property type="term" value="F:ATP binding"/>
    <property type="evidence" value="ECO:0007669"/>
    <property type="project" value="UniProtKB-KW"/>
</dbReference>
<evidence type="ECO:0000256" key="6">
    <source>
        <dbReference type="ARBA" id="ARBA00022989"/>
    </source>
</evidence>
<feature type="domain" description="ABC transporter" evidence="9">
    <location>
        <begin position="367"/>
        <end position="601"/>
    </location>
</feature>
<evidence type="ECO:0000259" key="10">
    <source>
        <dbReference type="PROSITE" id="PS50929"/>
    </source>
</evidence>
<comment type="caution">
    <text evidence="11">The sequence shown here is derived from an EMBL/GenBank/DDBJ whole genome shotgun (WGS) entry which is preliminary data.</text>
</comment>
<dbReference type="GO" id="GO:0140359">
    <property type="term" value="F:ABC-type transporter activity"/>
    <property type="evidence" value="ECO:0007669"/>
    <property type="project" value="InterPro"/>
</dbReference>
<dbReference type="Gene3D" id="3.40.50.300">
    <property type="entry name" value="P-loop containing nucleotide triphosphate hydrolases"/>
    <property type="match status" value="1"/>
</dbReference>
<evidence type="ECO:0000313" key="11">
    <source>
        <dbReference type="EMBL" id="OGG01239.1"/>
    </source>
</evidence>
<dbReference type="PANTHER" id="PTHR24221">
    <property type="entry name" value="ATP-BINDING CASSETTE SUB-FAMILY B"/>
    <property type="match status" value="1"/>
</dbReference>
<comment type="subcellular location">
    <subcellularLocation>
        <location evidence="1">Cell membrane</location>
        <topology evidence="1">Multi-pass membrane protein</topology>
    </subcellularLocation>
</comment>
<gene>
    <name evidence="11" type="ORF">A3F83_16935</name>
</gene>
<dbReference type="PROSITE" id="PS50893">
    <property type="entry name" value="ABC_TRANSPORTER_2"/>
    <property type="match status" value="1"/>
</dbReference>
<dbReference type="InterPro" id="IPR027417">
    <property type="entry name" value="P-loop_NTPase"/>
</dbReference>
<evidence type="ECO:0000256" key="8">
    <source>
        <dbReference type="SAM" id="Phobius"/>
    </source>
</evidence>
<feature type="domain" description="ABC transmembrane type-1" evidence="10">
    <location>
        <begin position="78"/>
        <end position="333"/>
    </location>
</feature>
<sequence>MKEYFRLLAFLKPYWPRLIFAVSSILGFALLDGASMTLAIPLLNVLFGTSAAVGIPAAAPSGGLFGSHDILISLQQRILRGEPLEALTRIVFLIILIFLLKNIFDYLQRYLSRSLEQLVVRDLRNAIFNRLSELSLSFFHRNKTGQLISCMSNDVNNVRAVLTDSFSKILQSGCLLVVYFALLLVLSWKLTLLASVMIPPMAWMVTWVAKKLRRKNLWLMNALGDITSIFQEAVTGIRVVKAFGMEKFERRKFSTETGTYYRENMRTNKYASLSSPLTEALMATVGGVFLLYGGRQVLAQSMPAQDFFLFLLVSLRIMSPVKAFGNFNDILQQGLSSCDRIFKILDTRPQVTDSATAVAIRSFEQAIRYESVTFGYSEESPVLREVSLEIGKGEAIAIVGPSGCGKSTLVDMIPRFYDVDRGRILIDGRDIREYRIADLRSLVGIVTQETILFNDTVRNNIAYGLQDTPLEKVAEAAEAANAREFIEALDEGYETVIGERGARLSGGQRQRIAIARAILKNPEILIFDEATSALDTESEMLVQEAIERLMKNRTSLVIAHRLSTIQHCDRIIVINEGRVVQSGRHSELLRRDGLYRRLYELQFQPTNVN</sequence>
<dbReference type="AlphaFoldDB" id="A0A1F5YM19"/>
<protein>
    <recommendedName>
        <fullName evidence="13">ABC transporter ATP-binding protein</fullName>
    </recommendedName>
</protein>
<dbReference type="SUPFAM" id="SSF52540">
    <property type="entry name" value="P-loop containing nucleoside triphosphate hydrolases"/>
    <property type="match status" value="1"/>
</dbReference>
<proteinExistence type="predicted"/>
<dbReference type="InterPro" id="IPR011527">
    <property type="entry name" value="ABC1_TM_dom"/>
</dbReference>
<name>A0A1F5YM19_9BACT</name>
<dbReference type="EMBL" id="MFIX01000218">
    <property type="protein sequence ID" value="OGG01239.1"/>
    <property type="molecule type" value="Genomic_DNA"/>
</dbReference>
<dbReference type="FunFam" id="3.40.50.300:FF:000287">
    <property type="entry name" value="Multidrug ABC transporter ATP-binding protein"/>
    <property type="match status" value="1"/>
</dbReference>
<reference evidence="11 12" key="1">
    <citation type="journal article" date="2016" name="Nat. Commun.">
        <title>Thousands of microbial genomes shed light on interconnected biogeochemical processes in an aquifer system.</title>
        <authorList>
            <person name="Anantharaman K."/>
            <person name="Brown C.T."/>
            <person name="Hug L.A."/>
            <person name="Sharon I."/>
            <person name="Castelle C.J."/>
            <person name="Probst A.J."/>
            <person name="Thomas B.C."/>
            <person name="Singh A."/>
            <person name="Wilkins M.J."/>
            <person name="Karaoz U."/>
            <person name="Brodie E.L."/>
            <person name="Williams K.H."/>
            <person name="Hubbard S.S."/>
            <person name="Banfield J.F."/>
        </authorList>
    </citation>
    <scope>NUCLEOTIDE SEQUENCE [LARGE SCALE GENOMIC DNA]</scope>
</reference>
<evidence type="ECO:0000259" key="9">
    <source>
        <dbReference type="PROSITE" id="PS50893"/>
    </source>
</evidence>
<evidence type="ECO:0000256" key="7">
    <source>
        <dbReference type="ARBA" id="ARBA00023136"/>
    </source>
</evidence>
<dbReference type="InterPro" id="IPR039421">
    <property type="entry name" value="Type_1_exporter"/>
</dbReference>
<evidence type="ECO:0000256" key="2">
    <source>
        <dbReference type="ARBA" id="ARBA00022448"/>
    </source>
</evidence>
<dbReference type="Pfam" id="PF00005">
    <property type="entry name" value="ABC_tran"/>
    <property type="match status" value="1"/>
</dbReference>
<feature type="transmembrane region" description="Helical" evidence="8">
    <location>
        <begin position="86"/>
        <end position="104"/>
    </location>
</feature>
<dbReference type="PROSITE" id="PS50929">
    <property type="entry name" value="ABC_TM1F"/>
    <property type="match status" value="1"/>
</dbReference>
<dbReference type="STRING" id="1817867.A3F83_16935"/>
<evidence type="ECO:0000256" key="5">
    <source>
        <dbReference type="ARBA" id="ARBA00022840"/>
    </source>
</evidence>
<keyword evidence="3 8" id="KW-0812">Transmembrane</keyword>
<feature type="transmembrane region" description="Helical" evidence="8">
    <location>
        <begin position="14"/>
        <end position="31"/>
    </location>
</feature>
<keyword evidence="2" id="KW-0813">Transport</keyword>
<dbReference type="GO" id="GO:0034040">
    <property type="term" value="F:ATPase-coupled lipid transmembrane transporter activity"/>
    <property type="evidence" value="ECO:0007669"/>
    <property type="project" value="TreeGrafter"/>
</dbReference>
<dbReference type="InterPro" id="IPR003593">
    <property type="entry name" value="AAA+_ATPase"/>
</dbReference>
<dbReference type="Gene3D" id="1.20.1560.10">
    <property type="entry name" value="ABC transporter type 1, transmembrane domain"/>
    <property type="match status" value="1"/>
</dbReference>
<keyword evidence="7 8" id="KW-0472">Membrane</keyword>
<dbReference type="CDD" id="cd18552">
    <property type="entry name" value="ABC_6TM_MsbA_like"/>
    <property type="match status" value="1"/>
</dbReference>